<dbReference type="GO" id="GO:0005886">
    <property type="term" value="C:plasma membrane"/>
    <property type="evidence" value="ECO:0007669"/>
    <property type="project" value="UniProtKB-SubCell"/>
</dbReference>
<dbReference type="Pfam" id="PF00512">
    <property type="entry name" value="HisKA"/>
    <property type="match status" value="1"/>
</dbReference>
<dbReference type="RefSeq" id="WP_143913346.1">
    <property type="nucleotide sequence ID" value="NZ_VLNT01000007.1"/>
</dbReference>
<keyword evidence="7" id="KW-0547">Nucleotide-binding</keyword>
<dbReference type="SMART" id="SM00387">
    <property type="entry name" value="HATPase_c"/>
    <property type="match status" value="1"/>
</dbReference>
<dbReference type="Gene3D" id="1.10.287.130">
    <property type="match status" value="1"/>
</dbReference>
<dbReference type="InterPro" id="IPR005467">
    <property type="entry name" value="His_kinase_dom"/>
</dbReference>
<dbReference type="GO" id="GO:0030295">
    <property type="term" value="F:protein kinase activator activity"/>
    <property type="evidence" value="ECO:0007669"/>
    <property type="project" value="TreeGrafter"/>
</dbReference>
<sequence length="512" mass="55663">MAPRPRILGLWRRSIRFRVVVSTLVLTSAIVILTGWALLGAIAEGLAESRKDIAVAEARAGFDLAQSELDASVDADVTAQSQTLTQLVDGLAATRGESRTYELVLEGPLTADEQDAPVRTSGAIALSDLPASLVERVRSAPGMAWQYEELPLLGQGPTPTVVVGSQLAVPGSGDSYALFYVFSMREQQQTLGLVGRALLAGGSVMVLMVGFVAWLVARQVVDPLRLARRTAERFAAGHLEQRMHVHGKDDIARLTKSFNQMAESLQSQIRRLENLSRVQQRFVSDVSHELRTPLTTVQMAGDILYSGRWRFDAQSRRSAELLHAELERFESLLSDLLDLSRFDAGAAQLELSRVDLSDFAWTASQDESFARAGIAVAPRGHEVPAIVPADPRRVDRIVRNLMANAAKYSGADRVDIIVAQNDDVVSLSVRDNGVGLDPEGVRRVFDRFWRADPARTQGGTGLGLAIAREDAALHGGVLDVWSQPGEGAEFILTLPKEGCVVREAALTSVFDR</sequence>
<feature type="domain" description="HAMP" evidence="16">
    <location>
        <begin position="218"/>
        <end position="270"/>
    </location>
</feature>
<dbReference type="SUPFAM" id="SSF158472">
    <property type="entry name" value="HAMP domain-like"/>
    <property type="match status" value="1"/>
</dbReference>
<keyword evidence="9" id="KW-0067">ATP-binding</keyword>
<evidence type="ECO:0000313" key="18">
    <source>
        <dbReference type="Proteomes" id="UP000316988"/>
    </source>
</evidence>
<evidence type="ECO:0000256" key="7">
    <source>
        <dbReference type="ARBA" id="ARBA00022741"/>
    </source>
</evidence>
<organism evidence="17 18">
    <name type="scientific">Aeromicrobium piscarium</name>
    <dbReference type="NCBI Taxonomy" id="2590901"/>
    <lineage>
        <taxon>Bacteria</taxon>
        <taxon>Bacillati</taxon>
        <taxon>Actinomycetota</taxon>
        <taxon>Actinomycetes</taxon>
        <taxon>Propionibacteriales</taxon>
        <taxon>Nocardioidaceae</taxon>
        <taxon>Aeromicrobium</taxon>
    </lineage>
</organism>
<reference evidence="17 18" key="1">
    <citation type="submission" date="2019-07" db="EMBL/GenBank/DDBJ databases">
        <authorList>
            <person name="Zhao L.H."/>
        </authorList>
    </citation>
    <scope>NUCLEOTIDE SEQUENCE [LARGE SCALE GENOMIC DNA]</scope>
    <source>
        <strain evidence="17 18">Co35</strain>
    </source>
</reference>
<evidence type="ECO:0000256" key="6">
    <source>
        <dbReference type="ARBA" id="ARBA00022692"/>
    </source>
</evidence>
<dbReference type="SMART" id="SM00388">
    <property type="entry name" value="HisKA"/>
    <property type="match status" value="1"/>
</dbReference>
<gene>
    <name evidence="17" type="ORF">FNM00_10235</name>
</gene>
<protein>
    <recommendedName>
        <fullName evidence="12">Sensor histidine kinase MtrB</fullName>
        <ecNumber evidence="3">2.7.13.3</ecNumber>
    </recommendedName>
    <alternativeName>
        <fullName evidence="13">Sensor-like histidine kinase SenX3</fullName>
    </alternativeName>
</protein>
<dbReference type="CDD" id="cd00075">
    <property type="entry name" value="HATPase"/>
    <property type="match status" value="1"/>
</dbReference>
<dbReference type="PROSITE" id="PS50885">
    <property type="entry name" value="HAMP"/>
    <property type="match status" value="1"/>
</dbReference>
<dbReference type="Proteomes" id="UP000316988">
    <property type="component" value="Unassembled WGS sequence"/>
</dbReference>
<evidence type="ECO:0000256" key="4">
    <source>
        <dbReference type="ARBA" id="ARBA00022553"/>
    </source>
</evidence>
<keyword evidence="11" id="KW-0902">Two-component regulatory system</keyword>
<keyword evidence="6 14" id="KW-0812">Transmembrane</keyword>
<dbReference type="InterPro" id="IPR036097">
    <property type="entry name" value="HisK_dim/P_sf"/>
</dbReference>
<dbReference type="EMBL" id="VLNT01000007">
    <property type="protein sequence ID" value="TSD62749.1"/>
    <property type="molecule type" value="Genomic_DNA"/>
</dbReference>
<keyword evidence="5" id="KW-0808">Transferase</keyword>
<evidence type="ECO:0000256" key="1">
    <source>
        <dbReference type="ARBA" id="ARBA00000085"/>
    </source>
</evidence>
<keyword evidence="4" id="KW-0597">Phosphoprotein</keyword>
<dbReference type="InterPro" id="IPR003661">
    <property type="entry name" value="HisK_dim/P_dom"/>
</dbReference>
<dbReference type="PANTHER" id="PTHR42878:SF7">
    <property type="entry name" value="SENSOR HISTIDINE KINASE GLRK"/>
    <property type="match status" value="1"/>
</dbReference>
<evidence type="ECO:0000313" key="17">
    <source>
        <dbReference type="EMBL" id="TSD62749.1"/>
    </source>
</evidence>
<evidence type="ECO:0000256" key="5">
    <source>
        <dbReference type="ARBA" id="ARBA00022679"/>
    </source>
</evidence>
<dbReference type="SMART" id="SM00304">
    <property type="entry name" value="HAMP"/>
    <property type="match status" value="1"/>
</dbReference>
<evidence type="ECO:0000256" key="12">
    <source>
        <dbReference type="ARBA" id="ARBA00035305"/>
    </source>
</evidence>
<evidence type="ECO:0000256" key="3">
    <source>
        <dbReference type="ARBA" id="ARBA00012438"/>
    </source>
</evidence>
<dbReference type="InterPro" id="IPR003594">
    <property type="entry name" value="HATPase_dom"/>
</dbReference>
<evidence type="ECO:0000256" key="8">
    <source>
        <dbReference type="ARBA" id="ARBA00022777"/>
    </source>
</evidence>
<dbReference type="GO" id="GO:0007234">
    <property type="term" value="P:osmosensory signaling via phosphorelay pathway"/>
    <property type="evidence" value="ECO:0007669"/>
    <property type="project" value="TreeGrafter"/>
</dbReference>
<dbReference type="GO" id="GO:0000156">
    <property type="term" value="F:phosphorelay response regulator activity"/>
    <property type="evidence" value="ECO:0007669"/>
    <property type="project" value="TreeGrafter"/>
</dbReference>
<dbReference type="InterPro" id="IPR047669">
    <property type="entry name" value="MtrAB_MtrB"/>
</dbReference>
<dbReference type="InterPro" id="IPR004358">
    <property type="entry name" value="Sig_transdc_His_kin-like_C"/>
</dbReference>
<dbReference type="Pfam" id="PF00672">
    <property type="entry name" value="HAMP"/>
    <property type="match status" value="1"/>
</dbReference>
<keyword evidence="8 17" id="KW-0418">Kinase</keyword>
<dbReference type="Gene3D" id="6.10.340.10">
    <property type="match status" value="1"/>
</dbReference>
<feature type="domain" description="Histidine kinase" evidence="15">
    <location>
        <begin position="285"/>
        <end position="498"/>
    </location>
</feature>
<keyword evidence="18" id="KW-1185">Reference proteome</keyword>
<dbReference type="AlphaFoldDB" id="A0A554S8T0"/>
<evidence type="ECO:0000256" key="14">
    <source>
        <dbReference type="SAM" id="Phobius"/>
    </source>
</evidence>
<comment type="subcellular location">
    <subcellularLocation>
        <location evidence="2">Cell membrane</location>
    </subcellularLocation>
</comment>
<dbReference type="EC" id="2.7.13.3" evidence="3"/>
<accession>A0A554S8T0</accession>
<evidence type="ECO:0000256" key="11">
    <source>
        <dbReference type="ARBA" id="ARBA00023012"/>
    </source>
</evidence>
<feature type="transmembrane region" description="Helical" evidence="14">
    <location>
        <begin position="193"/>
        <end position="217"/>
    </location>
</feature>
<dbReference type="PROSITE" id="PS50109">
    <property type="entry name" value="HIS_KIN"/>
    <property type="match status" value="1"/>
</dbReference>
<evidence type="ECO:0000256" key="9">
    <source>
        <dbReference type="ARBA" id="ARBA00022840"/>
    </source>
</evidence>
<keyword evidence="10 14" id="KW-1133">Transmembrane helix</keyword>
<evidence type="ECO:0000259" key="16">
    <source>
        <dbReference type="PROSITE" id="PS50885"/>
    </source>
</evidence>
<evidence type="ECO:0000256" key="2">
    <source>
        <dbReference type="ARBA" id="ARBA00004236"/>
    </source>
</evidence>
<dbReference type="PRINTS" id="PR00344">
    <property type="entry name" value="BCTRLSENSOR"/>
</dbReference>
<feature type="transmembrane region" description="Helical" evidence="14">
    <location>
        <begin position="20"/>
        <end position="43"/>
    </location>
</feature>
<comment type="caution">
    <text evidence="17">The sequence shown here is derived from an EMBL/GenBank/DDBJ whole genome shotgun (WGS) entry which is preliminary data.</text>
</comment>
<evidence type="ECO:0000256" key="13">
    <source>
        <dbReference type="ARBA" id="ARBA00039401"/>
    </source>
</evidence>
<dbReference type="FunFam" id="1.10.287.130:FF:000010">
    <property type="entry name" value="Two-component sensor histidine kinase"/>
    <property type="match status" value="1"/>
</dbReference>
<dbReference type="GO" id="GO:0000155">
    <property type="term" value="F:phosphorelay sensor kinase activity"/>
    <property type="evidence" value="ECO:0007669"/>
    <property type="project" value="InterPro"/>
</dbReference>
<dbReference type="CDD" id="cd06225">
    <property type="entry name" value="HAMP"/>
    <property type="match status" value="1"/>
</dbReference>
<dbReference type="NCBIfam" id="NF040691">
    <property type="entry name" value="MtrAB_MtrB"/>
    <property type="match status" value="1"/>
</dbReference>
<dbReference type="PANTHER" id="PTHR42878">
    <property type="entry name" value="TWO-COMPONENT HISTIDINE KINASE"/>
    <property type="match status" value="1"/>
</dbReference>
<name>A0A554S8T0_9ACTN</name>
<evidence type="ECO:0000256" key="10">
    <source>
        <dbReference type="ARBA" id="ARBA00022989"/>
    </source>
</evidence>
<dbReference type="InterPro" id="IPR003660">
    <property type="entry name" value="HAMP_dom"/>
</dbReference>
<dbReference type="Pfam" id="PF02518">
    <property type="entry name" value="HATPase_c"/>
    <property type="match status" value="1"/>
</dbReference>
<dbReference type="Gene3D" id="3.30.565.10">
    <property type="entry name" value="Histidine kinase-like ATPase, C-terminal domain"/>
    <property type="match status" value="1"/>
</dbReference>
<dbReference type="CDD" id="cd00082">
    <property type="entry name" value="HisKA"/>
    <property type="match status" value="1"/>
</dbReference>
<dbReference type="GO" id="GO:0005524">
    <property type="term" value="F:ATP binding"/>
    <property type="evidence" value="ECO:0007669"/>
    <property type="project" value="UniProtKB-KW"/>
</dbReference>
<evidence type="ECO:0000259" key="15">
    <source>
        <dbReference type="PROSITE" id="PS50109"/>
    </source>
</evidence>
<dbReference type="SUPFAM" id="SSF47384">
    <property type="entry name" value="Homodimeric domain of signal transducing histidine kinase"/>
    <property type="match status" value="1"/>
</dbReference>
<dbReference type="SUPFAM" id="SSF55874">
    <property type="entry name" value="ATPase domain of HSP90 chaperone/DNA topoisomerase II/histidine kinase"/>
    <property type="match status" value="1"/>
</dbReference>
<proteinExistence type="predicted"/>
<dbReference type="InterPro" id="IPR050351">
    <property type="entry name" value="BphY/WalK/GraS-like"/>
</dbReference>
<comment type="catalytic activity">
    <reaction evidence="1">
        <text>ATP + protein L-histidine = ADP + protein N-phospho-L-histidine.</text>
        <dbReference type="EC" id="2.7.13.3"/>
    </reaction>
</comment>
<keyword evidence="14" id="KW-0472">Membrane</keyword>
<dbReference type="InterPro" id="IPR036890">
    <property type="entry name" value="HATPase_C_sf"/>
</dbReference>
<dbReference type="OrthoDB" id="9786919at2"/>